<dbReference type="InterPro" id="IPR013022">
    <property type="entry name" value="Xyl_isomerase-like_TIM-brl"/>
</dbReference>
<dbReference type="AlphaFoldDB" id="A0A517TW45"/>
<name>A0A517TW45_9BACT</name>
<dbReference type="KEGG" id="llh:I41_17710"/>
<dbReference type="GO" id="GO:0016853">
    <property type="term" value="F:isomerase activity"/>
    <property type="evidence" value="ECO:0007669"/>
    <property type="project" value="UniProtKB-KW"/>
</dbReference>
<protein>
    <submittedName>
        <fullName evidence="2">Xylose isomerase-like TIM barrel</fullName>
    </submittedName>
</protein>
<evidence type="ECO:0000313" key="3">
    <source>
        <dbReference type="Proteomes" id="UP000317909"/>
    </source>
</evidence>
<dbReference type="EMBL" id="CP036339">
    <property type="protein sequence ID" value="QDT72590.1"/>
    <property type="molecule type" value="Genomic_DNA"/>
</dbReference>
<proteinExistence type="predicted"/>
<keyword evidence="3" id="KW-1185">Reference proteome</keyword>
<dbReference type="SUPFAM" id="SSF51658">
    <property type="entry name" value="Xylose isomerase-like"/>
    <property type="match status" value="1"/>
</dbReference>
<reference evidence="2 3" key="1">
    <citation type="submission" date="2019-02" db="EMBL/GenBank/DDBJ databases">
        <title>Deep-cultivation of Planctomycetes and their phenomic and genomic characterization uncovers novel biology.</title>
        <authorList>
            <person name="Wiegand S."/>
            <person name="Jogler M."/>
            <person name="Boedeker C."/>
            <person name="Pinto D."/>
            <person name="Vollmers J."/>
            <person name="Rivas-Marin E."/>
            <person name="Kohn T."/>
            <person name="Peeters S.H."/>
            <person name="Heuer A."/>
            <person name="Rast P."/>
            <person name="Oberbeckmann S."/>
            <person name="Bunk B."/>
            <person name="Jeske O."/>
            <person name="Meyerdierks A."/>
            <person name="Storesund J.E."/>
            <person name="Kallscheuer N."/>
            <person name="Luecker S."/>
            <person name="Lage O.M."/>
            <person name="Pohl T."/>
            <person name="Merkel B.J."/>
            <person name="Hornburger P."/>
            <person name="Mueller R.-W."/>
            <person name="Bruemmer F."/>
            <person name="Labrenz M."/>
            <person name="Spormann A.M."/>
            <person name="Op den Camp H."/>
            <person name="Overmann J."/>
            <person name="Amann R."/>
            <person name="Jetten M.S.M."/>
            <person name="Mascher T."/>
            <person name="Medema M.H."/>
            <person name="Devos D.P."/>
            <person name="Kaster A.-K."/>
            <person name="Ovreas L."/>
            <person name="Rohde M."/>
            <person name="Galperin M.Y."/>
            <person name="Jogler C."/>
        </authorList>
    </citation>
    <scope>NUCLEOTIDE SEQUENCE [LARGE SCALE GENOMIC DNA]</scope>
    <source>
        <strain evidence="2 3">I41</strain>
    </source>
</reference>
<keyword evidence="2" id="KW-0413">Isomerase</keyword>
<dbReference type="Pfam" id="PF01261">
    <property type="entry name" value="AP_endonuc_2"/>
    <property type="match status" value="1"/>
</dbReference>
<dbReference type="InterPro" id="IPR006311">
    <property type="entry name" value="TAT_signal"/>
</dbReference>
<dbReference type="Proteomes" id="UP000317909">
    <property type="component" value="Chromosome"/>
</dbReference>
<dbReference type="PROSITE" id="PS51318">
    <property type="entry name" value="TAT"/>
    <property type="match status" value="1"/>
</dbReference>
<dbReference type="Gene3D" id="3.20.20.150">
    <property type="entry name" value="Divalent-metal-dependent TIM barrel enzymes"/>
    <property type="match status" value="1"/>
</dbReference>
<dbReference type="PANTHER" id="PTHR12110">
    <property type="entry name" value="HYDROXYPYRUVATE ISOMERASE"/>
    <property type="match status" value="1"/>
</dbReference>
<dbReference type="PANTHER" id="PTHR12110:SF53">
    <property type="entry name" value="BLR5974 PROTEIN"/>
    <property type="match status" value="1"/>
</dbReference>
<evidence type="ECO:0000313" key="2">
    <source>
        <dbReference type="EMBL" id="QDT72590.1"/>
    </source>
</evidence>
<organism evidence="2 3">
    <name type="scientific">Lacipirellula limnantheis</name>
    <dbReference type="NCBI Taxonomy" id="2528024"/>
    <lineage>
        <taxon>Bacteria</taxon>
        <taxon>Pseudomonadati</taxon>
        <taxon>Planctomycetota</taxon>
        <taxon>Planctomycetia</taxon>
        <taxon>Pirellulales</taxon>
        <taxon>Lacipirellulaceae</taxon>
        <taxon>Lacipirellula</taxon>
    </lineage>
</organism>
<sequence length="310" mass="34415">MSISSVTQPCRREFLAAVGAIGSAIGMGHSPMSAGFAAAPSVRPMQFCAFEKFLQKLSYEELADSLADLGFSGVEVTARTGGRIAPERAEEELPKLVDSLAKRNLEVTILTTEVNRADNATNEKLLAVAAKLGIKRYRLGWFHYDDERPISAQLNDIRPQVLELAALNRQLGIVGLWQNHCGPEYVGATIWDLHQLIENVSPQELAAAFDIRHATVEAGRSWPRLYQLIKPHIGALSMKDFVWDDRQDKDVPFGEGRVDPTYFEMLRCDDLNVPISVHVEYLPSATAEENLQAIGRDFARLKQMLQSPQG</sequence>
<dbReference type="RefSeq" id="WP_145432144.1">
    <property type="nucleotide sequence ID" value="NZ_CP036339.1"/>
</dbReference>
<dbReference type="InterPro" id="IPR036237">
    <property type="entry name" value="Xyl_isomerase-like_sf"/>
</dbReference>
<dbReference type="OrthoDB" id="248282at2"/>
<accession>A0A517TW45</accession>
<gene>
    <name evidence="2" type="ORF">I41_17710</name>
</gene>
<dbReference type="InterPro" id="IPR050312">
    <property type="entry name" value="IolE/XylAMocC-like"/>
</dbReference>
<feature type="domain" description="Xylose isomerase-like TIM barrel" evidence="1">
    <location>
        <begin position="65"/>
        <end position="289"/>
    </location>
</feature>
<evidence type="ECO:0000259" key="1">
    <source>
        <dbReference type="Pfam" id="PF01261"/>
    </source>
</evidence>